<evidence type="ECO:0000313" key="2">
    <source>
        <dbReference type="Proteomes" id="UP001478817"/>
    </source>
</evidence>
<reference evidence="1 2" key="1">
    <citation type="submission" date="2024-04" db="EMBL/GenBank/DDBJ databases">
        <title>Human intestinal bacterial collection.</title>
        <authorList>
            <person name="Pauvert C."/>
            <person name="Hitch T.C.A."/>
            <person name="Clavel T."/>
        </authorList>
    </citation>
    <scope>NUCLEOTIDE SEQUENCE [LARGE SCALE GENOMIC DNA]</scope>
    <source>
        <strain evidence="1 2">CLA-AA-H197</strain>
    </source>
</reference>
<dbReference type="GO" id="GO:0003677">
    <property type="term" value="F:DNA binding"/>
    <property type="evidence" value="ECO:0007669"/>
    <property type="project" value="UniProtKB-KW"/>
</dbReference>
<dbReference type="EMBL" id="JBBNGS010000001">
    <property type="protein sequence ID" value="MEQ2636785.1"/>
    <property type="molecule type" value="Genomic_DNA"/>
</dbReference>
<dbReference type="RefSeq" id="WP_349181148.1">
    <property type="nucleotide sequence ID" value="NZ_JBBNGS010000001.1"/>
</dbReference>
<keyword evidence="2" id="KW-1185">Reference proteome</keyword>
<organism evidence="1 2">
    <name type="scientific">Paratractidigestivibacter faecalis</name>
    <dbReference type="NCBI Taxonomy" id="2292441"/>
    <lineage>
        <taxon>Bacteria</taxon>
        <taxon>Bacillati</taxon>
        <taxon>Actinomycetota</taxon>
        <taxon>Coriobacteriia</taxon>
        <taxon>Coriobacteriales</taxon>
        <taxon>Atopobiaceae</taxon>
        <taxon>Paratractidigestivibacter</taxon>
    </lineage>
</organism>
<proteinExistence type="predicted"/>
<keyword evidence="1" id="KW-0238">DNA-binding</keyword>
<gene>
    <name evidence="1" type="ORF">AAAT05_00250</name>
</gene>
<dbReference type="Proteomes" id="UP001478817">
    <property type="component" value="Unassembled WGS sequence"/>
</dbReference>
<sequence>MAEKYLTLGQAARELGVTKARVSQLGSAGTLKTAMVEGRKRVLADSVRAYAQQRPSCGRVAYARSGKALTLMSADHEVGRLTYDFSRERPFSVVEVLDPARMPLGTVTSGGNVKGREFNGWWFHRSIPDARPLYLAKRRELGLGEGEQVSMRGHGLSLSDCYWLLPDGADLEWSDINYFANPFTGCDEVDGPWLASVGLDSPDNTSEGELPKRWAIEGGARVLYKGSGSDDQRPCNEVVATRLFDRVLMPGSYVPYELVRLGDGLACRCPDFLNGREEYIPAVYLRDSMGATRGSSTYDRLCRHAARLGANEGEVRLRLCEMMVCDSILANTDRHWRNFGFIRNVDTLELRPAPIFDTGNCLWYAKTDGEVAACDWTFSARPFGPEPQRQLALVDRAEWFEPAFLDGFVEEAMAVLARSAFASTPERGPFIEKGLSRRVDAVSSVMEVLAFRQAWG</sequence>
<evidence type="ECO:0000313" key="1">
    <source>
        <dbReference type="EMBL" id="MEQ2636785.1"/>
    </source>
</evidence>
<accession>A0ABV1IEM9</accession>
<comment type="caution">
    <text evidence="1">The sequence shown here is derived from an EMBL/GenBank/DDBJ whole genome shotgun (WGS) entry which is preliminary data.</text>
</comment>
<dbReference type="Gene3D" id="1.10.1070.20">
    <property type="match status" value="1"/>
</dbReference>
<name>A0ABV1IEM9_9ACTN</name>
<protein>
    <submittedName>
        <fullName evidence="1">DNA-binding protein</fullName>
    </submittedName>
</protein>